<proteinExistence type="predicted"/>
<sequence>MARRLKDPESSLIKALLKGTKFENELTAQIGLLQVEEMQDGEMGSLRVVRPHKKQSLGAIAAQAEFTDEDDVPVSVTLNLNQDGELFELDIFKADFSPLKKFPEIE</sequence>
<evidence type="ECO:0000313" key="3">
    <source>
        <dbReference type="Proteomes" id="UP000451233"/>
    </source>
</evidence>
<dbReference type="AlphaFoldDB" id="A0A7K1XT83"/>
<dbReference type="InterPro" id="IPR054253">
    <property type="entry name" value="DUF6984"/>
</dbReference>
<dbReference type="Pfam" id="PF22480">
    <property type="entry name" value="DUF6984"/>
    <property type="match status" value="1"/>
</dbReference>
<reference evidence="2 3" key="1">
    <citation type="submission" date="2019-11" db="EMBL/GenBank/DDBJ databases">
        <title>Pedobacter sp. HMF7056 Genome sequencing and assembly.</title>
        <authorList>
            <person name="Kang H."/>
            <person name="Kim H."/>
            <person name="Joh K."/>
        </authorList>
    </citation>
    <scope>NUCLEOTIDE SEQUENCE [LARGE SCALE GENOMIC DNA]</scope>
    <source>
        <strain evidence="2 3">HMF7056</strain>
    </source>
</reference>
<protein>
    <recommendedName>
        <fullName evidence="1">DUF6984 domain-containing protein</fullName>
    </recommendedName>
</protein>
<organism evidence="2 3">
    <name type="scientific">Hufsiella ginkgonis</name>
    <dbReference type="NCBI Taxonomy" id="2695274"/>
    <lineage>
        <taxon>Bacteria</taxon>
        <taxon>Pseudomonadati</taxon>
        <taxon>Bacteroidota</taxon>
        <taxon>Sphingobacteriia</taxon>
        <taxon>Sphingobacteriales</taxon>
        <taxon>Sphingobacteriaceae</taxon>
        <taxon>Hufsiella</taxon>
    </lineage>
</organism>
<keyword evidence="3" id="KW-1185">Reference proteome</keyword>
<gene>
    <name evidence="2" type="ORF">GS398_02540</name>
</gene>
<name>A0A7K1XT83_9SPHI</name>
<dbReference type="Proteomes" id="UP000451233">
    <property type="component" value="Unassembled WGS sequence"/>
</dbReference>
<feature type="domain" description="DUF6984" evidence="1">
    <location>
        <begin position="3"/>
        <end position="103"/>
    </location>
</feature>
<evidence type="ECO:0000313" key="2">
    <source>
        <dbReference type="EMBL" id="MXV14164.1"/>
    </source>
</evidence>
<dbReference type="EMBL" id="WVHS01000001">
    <property type="protein sequence ID" value="MXV14164.1"/>
    <property type="molecule type" value="Genomic_DNA"/>
</dbReference>
<dbReference type="RefSeq" id="WP_160905158.1">
    <property type="nucleotide sequence ID" value="NZ_WVHS01000001.1"/>
</dbReference>
<evidence type="ECO:0000259" key="1">
    <source>
        <dbReference type="Pfam" id="PF22480"/>
    </source>
</evidence>
<accession>A0A7K1XT83</accession>
<comment type="caution">
    <text evidence="2">The sequence shown here is derived from an EMBL/GenBank/DDBJ whole genome shotgun (WGS) entry which is preliminary data.</text>
</comment>